<protein>
    <recommendedName>
        <fullName evidence="3">Tetracyclin repressor-like C-terminal domain-containing protein</fullName>
    </recommendedName>
</protein>
<reference evidence="2" key="1">
    <citation type="journal article" date="2019" name="Int. J. Syst. Evol. Microbiol.">
        <title>The Global Catalogue of Microorganisms (GCM) 10K type strain sequencing project: providing services to taxonomists for standard genome sequencing and annotation.</title>
        <authorList>
            <consortium name="The Broad Institute Genomics Platform"/>
            <consortium name="The Broad Institute Genome Sequencing Center for Infectious Disease"/>
            <person name="Wu L."/>
            <person name="Ma J."/>
        </authorList>
    </citation>
    <scope>NUCLEOTIDE SEQUENCE [LARGE SCALE GENOMIC DNA]</scope>
    <source>
        <strain evidence="2">CCUG 66188</strain>
    </source>
</reference>
<dbReference type="EMBL" id="JBHSWG010000004">
    <property type="protein sequence ID" value="MFC6762511.1"/>
    <property type="molecule type" value="Genomic_DNA"/>
</dbReference>
<proteinExistence type="predicted"/>
<sequence length="132" mass="15503">MLDLFSEVSQETLDIASRRVWRYAEAAVIRRPETNLSERFRDTSHLLIESIVERLQIYELHTRTGTPMDINYLSSVLYDLWMPCYLNLITDPQMTLADHDAMLLQRITPFLTYVFDDSTLTATRLSRTEKRA</sequence>
<evidence type="ECO:0008006" key="3">
    <source>
        <dbReference type="Google" id="ProtNLM"/>
    </source>
</evidence>
<evidence type="ECO:0000313" key="2">
    <source>
        <dbReference type="Proteomes" id="UP001596353"/>
    </source>
</evidence>
<keyword evidence="2" id="KW-1185">Reference proteome</keyword>
<gene>
    <name evidence="1" type="ORF">ACFQFQ_27935</name>
</gene>
<dbReference type="Proteomes" id="UP001596353">
    <property type="component" value="Unassembled WGS sequence"/>
</dbReference>
<name>A0ABW2BB84_9RHOB</name>
<accession>A0ABW2BB84</accession>
<comment type="caution">
    <text evidence="1">The sequence shown here is derived from an EMBL/GenBank/DDBJ whole genome shotgun (WGS) entry which is preliminary data.</text>
</comment>
<organism evidence="1 2">
    <name type="scientific">Sulfitobacter porphyrae</name>
    <dbReference type="NCBI Taxonomy" id="1246864"/>
    <lineage>
        <taxon>Bacteria</taxon>
        <taxon>Pseudomonadati</taxon>
        <taxon>Pseudomonadota</taxon>
        <taxon>Alphaproteobacteria</taxon>
        <taxon>Rhodobacterales</taxon>
        <taxon>Roseobacteraceae</taxon>
        <taxon>Sulfitobacter</taxon>
    </lineage>
</organism>
<evidence type="ECO:0000313" key="1">
    <source>
        <dbReference type="EMBL" id="MFC6762511.1"/>
    </source>
</evidence>